<dbReference type="GO" id="GO:0006629">
    <property type="term" value="P:lipid metabolic process"/>
    <property type="evidence" value="ECO:0007669"/>
    <property type="project" value="InterPro"/>
</dbReference>
<comment type="caution">
    <text evidence="2">The sequence shown here is derived from an EMBL/GenBank/DDBJ whole genome shotgun (WGS) entry which is preliminary data.</text>
</comment>
<reference evidence="2 3" key="1">
    <citation type="journal article" date="2019" name="Nat. Plants">
        <title>Genome sequencing of Musa balbisiana reveals subgenome evolution and function divergence in polyploid bananas.</title>
        <authorList>
            <person name="Yao X."/>
        </authorList>
    </citation>
    <scope>NUCLEOTIDE SEQUENCE [LARGE SCALE GENOMIC DNA]</scope>
    <source>
        <strain evidence="3">cv. DH-PKW</strain>
        <tissue evidence="2">Leaves</tissue>
    </source>
</reference>
<feature type="domain" description="Phosphatidylinositol-specific phospholipase C X" evidence="1">
    <location>
        <begin position="69"/>
        <end position="209"/>
    </location>
</feature>
<dbReference type="InterPro" id="IPR051057">
    <property type="entry name" value="PI-PLC_domain"/>
</dbReference>
<evidence type="ECO:0000313" key="3">
    <source>
        <dbReference type="Proteomes" id="UP000317650"/>
    </source>
</evidence>
<dbReference type="SMART" id="SM00148">
    <property type="entry name" value="PLCXc"/>
    <property type="match status" value="1"/>
</dbReference>
<dbReference type="SUPFAM" id="SSF51695">
    <property type="entry name" value="PLC-like phosphodiesterases"/>
    <property type="match status" value="1"/>
</dbReference>
<evidence type="ECO:0000313" key="2">
    <source>
        <dbReference type="EMBL" id="THU47930.1"/>
    </source>
</evidence>
<dbReference type="InterPro" id="IPR000909">
    <property type="entry name" value="PLipase_C_PInositol-sp_X_dom"/>
</dbReference>
<name>A0A4S8II03_MUSBA</name>
<keyword evidence="3" id="KW-1185">Reference proteome</keyword>
<sequence>MPLPTSSEHCTHWCVVLSWDISNFVDHRKEISTEKEALADLLASSGDHFPGSDFHPADRKTWMSELGPDRLRINQIVWPGTHDSATNDIGVPLVTRPFAECQTRSIYDQLVLGTRVLDVRVEKGRHICHGILQSYSVDVVLDGVKRFLSEAESEIVILEIRTEYGHEDPPEFDKYLVEQLGDLLIHHDDAVFGKTVAEVLPKRIICVWKPRNSPAPAAGSPLWSAGYLRDNWIDTDLPKTKFDSNMKHLGEQPPSAARKYFYRVEHTVTPKPENPVVKMVDNEIRPFARLFIAQTFAHGFADRLQVFSTDFIDEAFVDACAGMTQARVEGKA</sequence>
<dbReference type="Pfam" id="PF00388">
    <property type="entry name" value="PI-PLC-X"/>
    <property type="match status" value="1"/>
</dbReference>
<dbReference type="Proteomes" id="UP000317650">
    <property type="component" value="Chromosome 9"/>
</dbReference>
<dbReference type="PANTHER" id="PTHR13593">
    <property type="match status" value="1"/>
</dbReference>
<gene>
    <name evidence="2" type="ORF">C4D60_Mb09t20860</name>
</gene>
<dbReference type="AlphaFoldDB" id="A0A4S8II03"/>
<dbReference type="STRING" id="52838.A0A4S8II03"/>
<evidence type="ECO:0000259" key="1">
    <source>
        <dbReference type="SMART" id="SM00148"/>
    </source>
</evidence>
<proteinExistence type="predicted"/>
<organism evidence="2 3">
    <name type="scientific">Musa balbisiana</name>
    <name type="common">Banana</name>
    <dbReference type="NCBI Taxonomy" id="52838"/>
    <lineage>
        <taxon>Eukaryota</taxon>
        <taxon>Viridiplantae</taxon>
        <taxon>Streptophyta</taxon>
        <taxon>Embryophyta</taxon>
        <taxon>Tracheophyta</taxon>
        <taxon>Spermatophyta</taxon>
        <taxon>Magnoliopsida</taxon>
        <taxon>Liliopsida</taxon>
        <taxon>Zingiberales</taxon>
        <taxon>Musaceae</taxon>
        <taxon>Musa</taxon>
    </lineage>
</organism>
<dbReference type="EMBL" id="PYDT01000010">
    <property type="protein sequence ID" value="THU47930.1"/>
    <property type="molecule type" value="Genomic_DNA"/>
</dbReference>
<dbReference type="InterPro" id="IPR017946">
    <property type="entry name" value="PLC-like_Pdiesterase_TIM-brl"/>
</dbReference>
<dbReference type="PROSITE" id="PS50007">
    <property type="entry name" value="PIPLC_X_DOMAIN"/>
    <property type="match status" value="1"/>
</dbReference>
<dbReference type="PANTHER" id="PTHR13593:SF113">
    <property type="entry name" value="SI:DKEY-266F7.9"/>
    <property type="match status" value="1"/>
</dbReference>
<accession>A0A4S8II03</accession>
<dbReference type="GO" id="GO:0008081">
    <property type="term" value="F:phosphoric diester hydrolase activity"/>
    <property type="evidence" value="ECO:0007669"/>
    <property type="project" value="InterPro"/>
</dbReference>
<protein>
    <recommendedName>
        <fullName evidence="1">Phosphatidylinositol-specific phospholipase C X domain-containing protein</fullName>
    </recommendedName>
</protein>
<dbReference type="Gene3D" id="3.20.20.190">
    <property type="entry name" value="Phosphatidylinositol (PI) phosphodiesterase"/>
    <property type="match status" value="1"/>
</dbReference>